<dbReference type="GO" id="GO:0007157">
    <property type="term" value="P:heterophilic cell-cell adhesion via plasma membrane cell adhesion molecules"/>
    <property type="evidence" value="ECO:0007669"/>
    <property type="project" value="TreeGrafter"/>
</dbReference>
<dbReference type="InterPro" id="IPR051216">
    <property type="entry name" value="Teneurin"/>
</dbReference>
<keyword evidence="5" id="KW-0812">Transmembrane</keyword>
<dbReference type="GO" id="GO:0007165">
    <property type="term" value="P:signal transduction"/>
    <property type="evidence" value="ECO:0007669"/>
    <property type="project" value="InterPro"/>
</dbReference>
<organism evidence="7 8">
    <name type="scientific">Scleropages formosus</name>
    <name type="common">Asian bonytongue</name>
    <name type="synonym">Osteoglossum formosum</name>
    <dbReference type="NCBI Taxonomy" id="113540"/>
    <lineage>
        <taxon>Eukaryota</taxon>
        <taxon>Metazoa</taxon>
        <taxon>Chordata</taxon>
        <taxon>Craniata</taxon>
        <taxon>Vertebrata</taxon>
        <taxon>Euteleostomi</taxon>
        <taxon>Actinopterygii</taxon>
        <taxon>Neopterygii</taxon>
        <taxon>Teleostei</taxon>
        <taxon>Osteoglossocephala</taxon>
        <taxon>Osteoglossomorpha</taxon>
        <taxon>Osteoglossiformes</taxon>
        <taxon>Osteoglossidae</taxon>
        <taxon>Scleropages</taxon>
    </lineage>
</organism>
<dbReference type="Proteomes" id="UP000034805">
    <property type="component" value="Unassembled WGS sequence"/>
</dbReference>
<evidence type="ECO:0000256" key="1">
    <source>
        <dbReference type="ARBA" id="ARBA00022536"/>
    </source>
</evidence>
<name>A0A0P7WLJ5_SCLFO</name>
<dbReference type="GO" id="GO:0042803">
    <property type="term" value="F:protein homodimerization activity"/>
    <property type="evidence" value="ECO:0007669"/>
    <property type="project" value="TreeGrafter"/>
</dbReference>
<keyword evidence="1" id="KW-0245">EGF-like domain</keyword>
<comment type="caution">
    <text evidence="7">The sequence shown here is derived from an EMBL/GenBank/DDBJ whole genome shotgun (WGS) entry which is preliminary data.</text>
</comment>
<evidence type="ECO:0000313" key="7">
    <source>
        <dbReference type="EMBL" id="KPP61874.1"/>
    </source>
</evidence>
<keyword evidence="2" id="KW-0677">Repeat</keyword>
<sequence length="225" mass="23821">MGQESSVTSSQMECVELQSKSRCRSGISRLGGVRQRLRLHSGLRCLTGQRSRQGNKEGSFPLWFHSADPQKHFLFKTSSGTTPLFSSSSPGYPLTSGTVYSPPPRLLSRNTFSRSSFKLKKPSKYCSWKCAAVSAIAAATLLAVLLSYFVGGCAVASGRPPPCASSPYGSPEARSGEKASAVPPSAAFPALMPSALGTVPSARVAAEKSAARDFICSARILFGYS</sequence>
<feature type="region of interest" description="Disordered" evidence="4">
    <location>
        <begin position="160"/>
        <end position="180"/>
    </location>
</feature>
<keyword evidence="5" id="KW-0472">Membrane</keyword>
<evidence type="ECO:0000259" key="6">
    <source>
        <dbReference type="PROSITE" id="PS51361"/>
    </source>
</evidence>
<dbReference type="AlphaFoldDB" id="A0A0P7WLJ5"/>
<proteinExistence type="predicted"/>
<evidence type="ECO:0000256" key="4">
    <source>
        <dbReference type="SAM" id="MobiDB-lite"/>
    </source>
</evidence>
<reference evidence="7 8" key="1">
    <citation type="submission" date="2015-08" db="EMBL/GenBank/DDBJ databases">
        <title>The genome of the Asian arowana (Scleropages formosus).</title>
        <authorList>
            <person name="Tan M.H."/>
            <person name="Gan H.M."/>
            <person name="Croft L.J."/>
            <person name="Austin C.M."/>
        </authorList>
    </citation>
    <scope>NUCLEOTIDE SEQUENCE [LARGE SCALE GENOMIC DNA]</scope>
    <source>
        <strain evidence="7">Aro1</strain>
    </source>
</reference>
<evidence type="ECO:0000256" key="5">
    <source>
        <dbReference type="SAM" id="Phobius"/>
    </source>
</evidence>
<evidence type="ECO:0000313" key="8">
    <source>
        <dbReference type="Proteomes" id="UP000034805"/>
    </source>
</evidence>
<evidence type="ECO:0000256" key="2">
    <source>
        <dbReference type="ARBA" id="ARBA00022737"/>
    </source>
</evidence>
<dbReference type="PANTHER" id="PTHR11219:SF8">
    <property type="entry name" value="TENEURIN-2"/>
    <property type="match status" value="1"/>
</dbReference>
<gene>
    <name evidence="7" type="ORF">Z043_119978</name>
</gene>
<dbReference type="GO" id="GO:0016020">
    <property type="term" value="C:membrane"/>
    <property type="evidence" value="ECO:0007669"/>
    <property type="project" value="InterPro"/>
</dbReference>
<dbReference type="EMBL" id="JARO02009221">
    <property type="protein sequence ID" value="KPP61874.1"/>
    <property type="molecule type" value="Genomic_DNA"/>
</dbReference>
<feature type="transmembrane region" description="Helical" evidence="5">
    <location>
        <begin position="130"/>
        <end position="150"/>
    </location>
</feature>
<dbReference type="GO" id="GO:0046982">
    <property type="term" value="F:protein heterodimerization activity"/>
    <property type="evidence" value="ECO:0007669"/>
    <property type="project" value="TreeGrafter"/>
</dbReference>
<protein>
    <recommendedName>
        <fullName evidence="6">Teneurin N-terminal domain-containing protein</fullName>
    </recommendedName>
</protein>
<keyword evidence="3" id="KW-1015">Disulfide bond</keyword>
<dbReference type="PANTHER" id="PTHR11219">
    <property type="entry name" value="TENEURIN AND N-ACETYLGLUCOSAMINE-1-PHOSPHODIESTER ALPHA-N-ACETYLGLUCOSAMINIDASE"/>
    <property type="match status" value="1"/>
</dbReference>
<dbReference type="GO" id="GO:0050839">
    <property type="term" value="F:cell adhesion molecule binding"/>
    <property type="evidence" value="ECO:0007669"/>
    <property type="project" value="TreeGrafter"/>
</dbReference>
<dbReference type="Pfam" id="PF06484">
    <property type="entry name" value="Ten_N"/>
    <property type="match status" value="1"/>
</dbReference>
<keyword evidence="5" id="KW-1133">Transmembrane helix</keyword>
<accession>A0A0P7WLJ5</accession>
<dbReference type="PROSITE" id="PS51361">
    <property type="entry name" value="TENEURIN_N"/>
    <property type="match status" value="1"/>
</dbReference>
<dbReference type="InterPro" id="IPR009471">
    <property type="entry name" value="Ten_N"/>
</dbReference>
<feature type="domain" description="Teneurin N-terminal" evidence="6">
    <location>
        <begin position="72"/>
        <end position="130"/>
    </location>
</feature>
<dbReference type="GO" id="GO:0048666">
    <property type="term" value="P:neuron development"/>
    <property type="evidence" value="ECO:0007669"/>
    <property type="project" value="TreeGrafter"/>
</dbReference>
<evidence type="ECO:0000256" key="3">
    <source>
        <dbReference type="ARBA" id="ARBA00023157"/>
    </source>
</evidence>
<dbReference type="GO" id="GO:0043005">
    <property type="term" value="C:neuron projection"/>
    <property type="evidence" value="ECO:0007669"/>
    <property type="project" value="TreeGrafter"/>
</dbReference>